<proteinExistence type="predicted"/>
<accession>A0A849T1Y4</accession>
<dbReference type="Proteomes" id="UP000580839">
    <property type="component" value="Unassembled WGS sequence"/>
</dbReference>
<reference evidence="2 3" key="1">
    <citation type="submission" date="2020-04" db="EMBL/GenBank/DDBJ databases">
        <title>Metagenomic profiling of ammonia- and methane-oxidizing microorganisms in a Dutch drinking water treatment plant.</title>
        <authorList>
            <person name="Poghosyan L."/>
            <person name="Leucker S."/>
        </authorList>
    </citation>
    <scope>NUCLEOTIDE SEQUENCE [LARGE SCALE GENOMIC DNA]</scope>
    <source>
        <strain evidence="2">S-RSF-IL-03</strain>
    </source>
</reference>
<dbReference type="EMBL" id="JABFRW010000186">
    <property type="protein sequence ID" value="NOT35299.1"/>
    <property type="molecule type" value="Genomic_DNA"/>
</dbReference>
<name>A0A849T1Y4_UNCEI</name>
<dbReference type="AlphaFoldDB" id="A0A849T1Y4"/>
<protein>
    <recommendedName>
        <fullName evidence="4">Lipoprotein</fullName>
    </recommendedName>
</protein>
<gene>
    <name evidence="2" type="ORF">HOP12_14235</name>
</gene>
<comment type="caution">
    <text evidence="2">The sequence shown here is derived from an EMBL/GenBank/DDBJ whole genome shotgun (WGS) entry which is preliminary data.</text>
</comment>
<evidence type="ECO:0008006" key="4">
    <source>
        <dbReference type="Google" id="ProtNLM"/>
    </source>
</evidence>
<evidence type="ECO:0000313" key="2">
    <source>
        <dbReference type="EMBL" id="NOT35299.1"/>
    </source>
</evidence>
<sequence>MNAVRGSRMLVHATRALAFATACAALALVPLASCTKGTVFTRPAPVAAVLHAASPSELLRLVEHAWNTFDPDEYERTLTDDFRFAFAAGDTVAHAWQNTPWSAVDERVFFRHLTSGGDSTLPVTAITLVTAQTPTFFPDPRAGHGDTRFRAMTRTPLTLDVTDVEGIQLNITGYAVFYLVRGDSATLSAERRAGLERPDSTCWFLERWEDETVPQSARFAAPQPARSTTLGQLKTLYR</sequence>
<evidence type="ECO:0000313" key="3">
    <source>
        <dbReference type="Proteomes" id="UP000580839"/>
    </source>
</evidence>
<feature type="chain" id="PRO_5032449108" description="Lipoprotein" evidence="1">
    <location>
        <begin position="25"/>
        <end position="238"/>
    </location>
</feature>
<keyword evidence="1" id="KW-0732">Signal</keyword>
<organism evidence="2 3">
    <name type="scientific">Eiseniibacteriota bacterium</name>
    <dbReference type="NCBI Taxonomy" id="2212470"/>
    <lineage>
        <taxon>Bacteria</taxon>
        <taxon>Candidatus Eiseniibacteriota</taxon>
    </lineage>
</organism>
<feature type="signal peptide" evidence="1">
    <location>
        <begin position="1"/>
        <end position="24"/>
    </location>
</feature>
<evidence type="ECO:0000256" key="1">
    <source>
        <dbReference type="SAM" id="SignalP"/>
    </source>
</evidence>